<reference evidence="1" key="1">
    <citation type="journal article" date="2021" name="New Phytol.">
        <title>Evolutionary innovations through gain and loss of genes in the ectomycorrhizal Boletales.</title>
        <authorList>
            <person name="Wu G."/>
            <person name="Miyauchi S."/>
            <person name="Morin E."/>
            <person name="Kuo A."/>
            <person name="Drula E."/>
            <person name="Varga T."/>
            <person name="Kohler A."/>
            <person name="Feng B."/>
            <person name="Cao Y."/>
            <person name="Lipzen A."/>
            <person name="Daum C."/>
            <person name="Hundley H."/>
            <person name="Pangilinan J."/>
            <person name="Johnson J."/>
            <person name="Barry K."/>
            <person name="LaButti K."/>
            <person name="Ng V."/>
            <person name="Ahrendt S."/>
            <person name="Min B."/>
            <person name="Choi I.G."/>
            <person name="Park H."/>
            <person name="Plett J.M."/>
            <person name="Magnuson J."/>
            <person name="Spatafora J.W."/>
            <person name="Nagy L.G."/>
            <person name="Henrissat B."/>
            <person name="Grigoriev I.V."/>
            <person name="Yang Z.L."/>
            <person name="Xu J."/>
            <person name="Martin F.M."/>
        </authorList>
    </citation>
    <scope>NUCLEOTIDE SEQUENCE</scope>
    <source>
        <strain evidence="1">KUC20120723A-06</strain>
    </source>
</reference>
<proteinExistence type="predicted"/>
<keyword evidence="2" id="KW-1185">Reference proteome</keyword>
<comment type="caution">
    <text evidence="1">The sequence shown here is derived from an EMBL/GenBank/DDBJ whole genome shotgun (WGS) entry which is preliminary data.</text>
</comment>
<evidence type="ECO:0000313" key="1">
    <source>
        <dbReference type="EMBL" id="KAH7920287.1"/>
    </source>
</evidence>
<evidence type="ECO:0000313" key="2">
    <source>
        <dbReference type="Proteomes" id="UP000790709"/>
    </source>
</evidence>
<name>A0ACB8B3U6_9AGAM</name>
<sequence>MTFLSPSITVSSTRLLETSTLISQGAEAAIYKAHLRDRAPDGYEPNSTQHSADLYWHPSLDASLTRVRISGEVRALMRCLRSGVKVPGIRMIDAAGGVLGIEWVDGMNVRVLLAGDAEPEDAGVGEDEPEPDCADAEGEDEVDPLGVYGISRGKWAKMHLADIIHGNLTSSNMMLRRGPNDLRAFASTHPDSEPLFASVLAAYGARMGSAQWASVKKRLDDVRLRGRKWNMVG</sequence>
<gene>
    <name evidence="1" type="ORF">BV22DRAFT_1107765</name>
</gene>
<dbReference type="EMBL" id="MU266591">
    <property type="protein sequence ID" value="KAH7920287.1"/>
    <property type="molecule type" value="Genomic_DNA"/>
</dbReference>
<protein>
    <submittedName>
        <fullName evidence="1">Uncharacterized protein</fullName>
    </submittedName>
</protein>
<organism evidence="1 2">
    <name type="scientific">Leucogyrophana mollusca</name>
    <dbReference type="NCBI Taxonomy" id="85980"/>
    <lineage>
        <taxon>Eukaryota</taxon>
        <taxon>Fungi</taxon>
        <taxon>Dikarya</taxon>
        <taxon>Basidiomycota</taxon>
        <taxon>Agaricomycotina</taxon>
        <taxon>Agaricomycetes</taxon>
        <taxon>Agaricomycetidae</taxon>
        <taxon>Boletales</taxon>
        <taxon>Boletales incertae sedis</taxon>
        <taxon>Leucogyrophana</taxon>
    </lineage>
</organism>
<accession>A0ACB8B3U6</accession>
<dbReference type="Proteomes" id="UP000790709">
    <property type="component" value="Unassembled WGS sequence"/>
</dbReference>